<feature type="region of interest" description="Disordered" evidence="6">
    <location>
        <begin position="208"/>
        <end position="256"/>
    </location>
</feature>
<evidence type="ECO:0000256" key="7">
    <source>
        <dbReference type="SAM" id="Phobius"/>
    </source>
</evidence>
<dbReference type="PROSITE" id="PS00107">
    <property type="entry name" value="PROTEIN_KINASE_ATP"/>
    <property type="match status" value="1"/>
</dbReference>
<feature type="compositionally biased region" description="Polar residues" evidence="6">
    <location>
        <begin position="247"/>
        <end position="256"/>
    </location>
</feature>
<feature type="compositionally biased region" description="Low complexity" evidence="6">
    <location>
        <begin position="208"/>
        <end position="246"/>
    </location>
</feature>
<dbReference type="OrthoDB" id="5337378at2759"/>
<keyword evidence="10" id="KW-1185">Reference proteome</keyword>
<dbReference type="Proteomes" id="UP000789706">
    <property type="component" value="Unassembled WGS sequence"/>
</dbReference>
<feature type="domain" description="Protein kinase" evidence="8">
    <location>
        <begin position="384"/>
        <end position="630"/>
    </location>
</feature>
<dbReference type="SMART" id="SM00220">
    <property type="entry name" value="S_TKc"/>
    <property type="match status" value="1"/>
</dbReference>
<keyword evidence="4 5" id="KW-0067">ATP-binding</keyword>
<evidence type="ECO:0000256" key="2">
    <source>
        <dbReference type="ARBA" id="ARBA00022741"/>
    </source>
</evidence>
<name>A0A9N9FJS1_9GLOM</name>
<comment type="caution">
    <text evidence="9">The sequence shown here is derived from an EMBL/GenBank/DDBJ whole genome shotgun (WGS) entry which is preliminary data.</text>
</comment>
<dbReference type="GO" id="GO:0005737">
    <property type="term" value="C:cytoplasm"/>
    <property type="evidence" value="ECO:0007669"/>
    <property type="project" value="TreeGrafter"/>
</dbReference>
<keyword evidence="1" id="KW-0808">Transferase</keyword>
<dbReference type="Pfam" id="PF00069">
    <property type="entry name" value="Pkinase"/>
    <property type="match status" value="1"/>
</dbReference>
<protein>
    <submittedName>
        <fullName evidence="9">11530_t:CDS:1</fullName>
    </submittedName>
</protein>
<dbReference type="InterPro" id="IPR017441">
    <property type="entry name" value="Protein_kinase_ATP_BS"/>
</dbReference>
<organism evidence="9 10">
    <name type="scientific">Diversispora eburnea</name>
    <dbReference type="NCBI Taxonomy" id="1213867"/>
    <lineage>
        <taxon>Eukaryota</taxon>
        <taxon>Fungi</taxon>
        <taxon>Fungi incertae sedis</taxon>
        <taxon>Mucoromycota</taxon>
        <taxon>Glomeromycotina</taxon>
        <taxon>Glomeromycetes</taxon>
        <taxon>Diversisporales</taxon>
        <taxon>Diversisporaceae</taxon>
        <taxon>Diversispora</taxon>
    </lineage>
</organism>
<evidence type="ECO:0000259" key="8">
    <source>
        <dbReference type="PROSITE" id="PS50011"/>
    </source>
</evidence>
<dbReference type="Gene3D" id="1.10.510.10">
    <property type="entry name" value="Transferase(Phosphotransferase) domain 1"/>
    <property type="match status" value="1"/>
</dbReference>
<dbReference type="AlphaFoldDB" id="A0A9N9FJS1"/>
<accession>A0A9N9FJS1</accession>
<dbReference type="EMBL" id="CAJVPK010000678">
    <property type="protein sequence ID" value="CAG8539099.1"/>
    <property type="molecule type" value="Genomic_DNA"/>
</dbReference>
<evidence type="ECO:0000256" key="3">
    <source>
        <dbReference type="ARBA" id="ARBA00022777"/>
    </source>
</evidence>
<dbReference type="InterPro" id="IPR050339">
    <property type="entry name" value="CC_SR_Kinase"/>
</dbReference>
<proteinExistence type="predicted"/>
<dbReference type="GO" id="GO:0005524">
    <property type="term" value="F:ATP binding"/>
    <property type="evidence" value="ECO:0007669"/>
    <property type="project" value="UniProtKB-UniRule"/>
</dbReference>
<keyword evidence="7" id="KW-0812">Transmembrane</keyword>
<dbReference type="Gene3D" id="3.30.200.20">
    <property type="entry name" value="Phosphorylase Kinase, domain 1"/>
    <property type="match status" value="1"/>
</dbReference>
<feature type="binding site" evidence="5">
    <location>
        <position position="414"/>
    </location>
    <ligand>
        <name>ATP</name>
        <dbReference type="ChEBI" id="CHEBI:30616"/>
    </ligand>
</feature>
<dbReference type="InterPro" id="IPR000719">
    <property type="entry name" value="Prot_kinase_dom"/>
</dbReference>
<dbReference type="PROSITE" id="PS50011">
    <property type="entry name" value="PROTEIN_KINASE_DOM"/>
    <property type="match status" value="1"/>
</dbReference>
<evidence type="ECO:0000256" key="1">
    <source>
        <dbReference type="ARBA" id="ARBA00022679"/>
    </source>
</evidence>
<dbReference type="GO" id="GO:0005634">
    <property type="term" value="C:nucleus"/>
    <property type="evidence" value="ECO:0007669"/>
    <property type="project" value="TreeGrafter"/>
</dbReference>
<sequence>MFIKFINASIFYFCYQIYIILYQIYTILYYSTTLLFKPKQKTSPNNNVFSVNRSDSFDSLQFDSPDKFFVLTDKRPQERHQSNMEGLKSPLTNPKSLDFFISKPSLPNKTSSLNTFNDISDVNNVVEPQTISFEDNDVQFPQFPHGFLIYSSPNESPCTNRSIKYGEIPFSQMISRSLYQPSSITPLNHNDIQRYLDNSLAESPCTTCTNRSSNSSNNSLFSKTSTPNSSFTTFTTPGSSTKSTTPESNTKCTTPSSYTKSMTLGSYKKSITPGLHTKCTTPGSYTTHPTTESYTKCGNITPKRTRPSIGICSPGIFSSAWIPRREMKILHPSKLSPSMINEFTTTYAHILEKSYFESIGRTSRKFRPPEFTEKCRNDYFTDKFIIEKVLGVGEFSIAYKVKDTKTKISYAIKKRKVPFESHSNRIENLEEVEIMWKIGEHSNCVQLFSAWEQKGFLYLQTELCEFGTLETFLEYSGKLKECVIWRIITDIAHGLEHIHKCNVMHLDLKPGNIFQSSNGIFKIGDFGLSASWPPKPNLDKQGDCRYLSLEALNNYYDFSADIYSLGVIILEMMINKLSKDLANKIRLGNLNKLKFRNMSNEIITLSKAMVQINYKSRPTIQQIVKICNKH</sequence>
<keyword evidence="3" id="KW-0418">Kinase</keyword>
<feature type="transmembrane region" description="Helical" evidence="7">
    <location>
        <begin position="12"/>
        <end position="31"/>
    </location>
</feature>
<gene>
    <name evidence="9" type="ORF">DEBURN_LOCUS6519</name>
</gene>
<keyword evidence="2 5" id="KW-0547">Nucleotide-binding</keyword>
<dbReference type="InterPro" id="IPR011009">
    <property type="entry name" value="Kinase-like_dom_sf"/>
</dbReference>
<evidence type="ECO:0000256" key="5">
    <source>
        <dbReference type="PROSITE-ProRule" id="PRU10141"/>
    </source>
</evidence>
<dbReference type="SUPFAM" id="SSF56112">
    <property type="entry name" value="Protein kinase-like (PK-like)"/>
    <property type="match status" value="1"/>
</dbReference>
<evidence type="ECO:0000256" key="4">
    <source>
        <dbReference type="ARBA" id="ARBA00022840"/>
    </source>
</evidence>
<dbReference type="PANTHER" id="PTHR11042">
    <property type="entry name" value="EUKARYOTIC TRANSLATION INITIATION FACTOR 2-ALPHA KINASE EIF2-ALPHA KINASE -RELATED"/>
    <property type="match status" value="1"/>
</dbReference>
<dbReference type="GO" id="GO:0004672">
    <property type="term" value="F:protein kinase activity"/>
    <property type="evidence" value="ECO:0007669"/>
    <property type="project" value="InterPro"/>
</dbReference>
<keyword evidence="7" id="KW-0472">Membrane</keyword>
<keyword evidence="7" id="KW-1133">Transmembrane helix</keyword>
<reference evidence="9" key="1">
    <citation type="submission" date="2021-06" db="EMBL/GenBank/DDBJ databases">
        <authorList>
            <person name="Kallberg Y."/>
            <person name="Tangrot J."/>
            <person name="Rosling A."/>
        </authorList>
    </citation>
    <scope>NUCLEOTIDE SEQUENCE</scope>
    <source>
        <strain evidence="9">AZ414A</strain>
    </source>
</reference>
<evidence type="ECO:0000256" key="6">
    <source>
        <dbReference type="SAM" id="MobiDB-lite"/>
    </source>
</evidence>
<evidence type="ECO:0000313" key="9">
    <source>
        <dbReference type="EMBL" id="CAG8539099.1"/>
    </source>
</evidence>
<evidence type="ECO:0000313" key="10">
    <source>
        <dbReference type="Proteomes" id="UP000789706"/>
    </source>
</evidence>